<evidence type="ECO:0000313" key="3">
    <source>
        <dbReference type="EMBL" id="URF04054.1"/>
    </source>
</evidence>
<evidence type="ECO:0000313" key="5">
    <source>
        <dbReference type="Proteomes" id="UP001056132"/>
    </source>
</evidence>
<reference evidence="3" key="2">
    <citation type="journal article" date="2022" name="Microbiol. Resour. Announc.">
        <title>Genome Sequence of Cupriavidus campinensis Strain G5, a Member of a Bacterial Consortium Capable of Polyethylene Degradation.</title>
        <authorList>
            <person name="Schneider B."/>
            <person name="Pfeiffer F."/>
            <person name="Dyall-Smith M."/>
            <person name="Kunte H.J."/>
        </authorList>
    </citation>
    <scope>NUCLEOTIDE SEQUENCE</scope>
    <source>
        <strain evidence="3">G5</strain>
    </source>
</reference>
<dbReference type="KEGG" id="ccam:M5D45_16490"/>
<accession>A0AAE9HYI3</accession>
<reference evidence="3" key="3">
    <citation type="submission" date="2022-05" db="EMBL/GenBank/DDBJ databases">
        <authorList>
            <person name="Kunte H.-J."/>
        </authorList>
    </citation>
    <scope>NUCLEOTIDE SEQUENCE</scope>
    <source>
        <strain evidence="3">G5</strain>
    </source>
</reference>
<dbReference type="EMBL" id="VCIZ01000019">
    <property type="protein sequence ID" value="TSP09970.1"/>
    <property type="molecule type" value="Genomic_DNA"/>
</dbReference>
<dbReference type="PROSITE" id="PS51257">
    <property type="entry name" value="PROKAR_LIPOPROTEIN"/>
    <property type="match status" value="1"/>
</dbReference>
<evidence type="ECO:0000256" key="1">
    <source>
        <dbReference type="SAM" id="SignalP"/>
    </source>
</evidence>
<dbReference type="RefSeq" id="WP_144202020.1">
    <property type="nucleotide sequence ID" value="NZ_CP097330.1"/>
</dbReference>
<proteinExistence type="predicted"/>
<name>A0AAE9HYI3_9BURK</name>
<dbReference type="Proteomes" id="UP001056132">
    <property type="component" value="Chromosome 1"/>
</dbReference>
<dbReference type="Proteomes" id="UP000318943">
    <property type="component" value="Unassembled WGS sequence"/>
</dbReference>
<evidence type="ECO:0000313" key="2">
    <source>
        <dbReference type="EMBL" id="TSP09970.1"/>
    </source>
</evidence>
<feature type="signal peptide" evidence="1">
    <location>
        <begin position="1"/>
        <end position="26"/>
    </location>
</feature>
<reference evidence="2 4" key="1">
    <citation type="submission" date="2019-05" db="EMBL/GenBank/DDBJ databases">
        <title>Whole genome sequence analysis of Cupriavidus campinensis S14E4C strain.</title>
        <authorList>
            <person name="Abbaszade G."/>
            <person name="Szabo A."/>
            <person name="Toumi M."/>
            <person name="Toth E."/>
        </authorList>
    </citation>
    <scope>NUCLEOTIDE SEQUENCE [LARGE SCALE GENOMIC DNA]</scope>
    <source>
        <strain evidence="2 4">S14E4C</strain>
    </source>
</reference>
<dbReference type="EMBL" id="CP097330">
    <property type="protein sequence ID" value="URF04054.1"/>
    <property type="molecule type" value="Genomic_DNA"/>
</dbReference>
<dbReference type="AlphaFoldDB" id="A0AAE9HYI3"/>
<gene>
    <name evidence="2" type="ORF">FGG12_24830</name>
    <name evidence="3" type="ORF">M5D45_16490</name>
</gene>
<evidence type="ECO:0000313" key="4">
    <source>
        <dbReference type="Proteomes" id="UP000318943"/>
    </source>
</evidence>
<sequence length="283" mass="29339">MMSHRFASRCVVFGMVAVLLAGCAGASRRAKVAPPPAPPEPFAELVVTYLPTKYIVVSTIGGQNVQHMTNLGSAFGAIGTLAALGAALAVDKAAGSGALVERTQQLASRIEAVREQDPAVPDVNKALAEAVAKQIAEVQPALRVVVEPDAIFAARKPTAGVGVLTVETMTAYVSASMTDSYRPAFQGTYTFRVGEQNRLIRKQEYALRSGTGSSDDEYLLFDSLLADAAKVPGVMQRLSMGDVKSVSSMIAGMYGLAQSTVPSVATAAPVAPANAVAPATAAR</sequence>
<feature type="chain" id="PRO_5041991923" description="Lipoprotein" evidence="1">
    <location>
        <begin position="27"/>
        <end position="283"/>
    </location>
</feature>
<evidence type="ECO:0008006" key="6">
    <source>
        <dbReference type="Google" id="ProtNLM"/>
    </source>
</evidence>
<keyword evidence="4" id="KW-1185">Reference proteome</keyword>
<organism evidence="3 5">
    <name type="scientific">Cupriavidus campinensis</name>
    <dbReference type="NCBI Taxonomy" id="151783"/>
    <lineage>
        <taxon>Bacteria</taxon>
        <taxon>Pseudomonadati</taxon>
        <taxon>Pseudomonadota</taxon>
        <taxon>Betaproteobacteria</taxon>
        <taxon>Burkholderiales</taxon>
        <taxon>Burkholderiaceae</taxon>
        <taxon>Cupriavidus</taxon>
    </lineage>
</organism>
<keyword evidence="1" id="KW-0732">Signal</keyword>
<protein>
    <recommendedName>
        <fullName evidence="6">Lipoprotein</fullName>
    </recommendedName>
</protein>